<protein>
    <submittedName>
        <fullName evidence="1">Uncharacterized protein</fullName>
    </submittedName>
</protein>
<gene>
    <name evidence="1" type="ORF">RFI_12574</name>
</gene>
<feature type="non-terminal residue" evidence="1">
    <location>
        <position position="1"/>
    </location>
</feature>
<sequence length="241" mass="27776">TYRPKILDNYEWMDTIEGTEPFVNDVLFYLLCQLLQEEENDTVEPSSRFWMKKLDFVSHLAQVFCVTETSDLKKGLLLRFSLAVIHILIEFPLLLSELLSEINEKKHGANNGQCRSACWYVHILFYIFDHFSSFLIKSESILLNARQHPTAFILHSNFQLPLLRLTPWPDTTVFLPVDVLIAILHVIASINDKHTMPEETLHRLVQIFFAAPIPLLSHEAFDIDSIFNLPFAVSLCLGGVY</sequence>
<evidence type="ECO:0000313" key="1">
    <source>
        <dbReference type="EMBL" id="ETO24582.1"/>
    </source>
</evidence>
<dbReference type="AlphaFoldDB" id="X6NGU4"/>
<comment type="caution">
    <text evidence="1">The sequence shown here is derived from an EMBL/GenBank/DDBJ whole genome shotgun (WGS) entry which is preliminary data.</text>
</comment>
<reference evidence="1 2" key="1">
    <citation type="journal article" date="2013" name="Curr. Biol.">
        <title>The Genome of the Foraminiferan Reticulomyxa filosa.</title>
        <authorList>
            <person name="Glockner G."/>
            <person name="Hulsmann N."/>
            <person name="Schleicher M."/>
            <person name="Noegel A.A."/>
            <person name="Eichinger L."/>
            <person name="Gallinger C."/>
            <person name="Pawlowski J."/>
            <person name="Sierra R."/>
            <person name="Euteneuer U."/>
            <person name="Pillet L."/>
            <person name="Moustafa A."/>
            <person name="Platzer M."/>
            <person name="Groth M."/>
            <person name="Szafranski K."/>
            <person name="Schliwa M."/>
        </authorList>
    </citation>
    <scope>NUCLEOTIDE SEQUENCE [LARGE SCALE GENOMIC DNA]</scope>
</reference>
<dbReference type="Proteomes" id="UP000023152">
    <property type="component" value="Unassembled WGS sequence"/>
</dbReference>
<dbReference type="EMBL" id="ASPP01009130">
    <property type="protein sequence ID" value="ETO24582.1"/>
    <property type="molecule type" value="Genomic_DNA"/>
</dbReference>
<proteinExistence type="predicted"/>
<organism evidence="1 2">
    <name type="scientific">Reticulomyxa filosa</name>
    <dbReference type="NCBI Taxonomy" id="46433"/>
    <lineage>
        <taxon>Eukaryota</taxon>
        <taxon>Sar</taxon>
        <taxon>Rhizaria</taxon>
        <taxon>Retaria</taxon>
        <taxon>Foraminifera</taxon>
        <taxon>Monothalamids</taxon>
        <taxon>Reticulomyxidae</taxon>
        <taxon>Reticulomyxa</taxon>
    </lineage>
</organism>
<accession>X6NGU4</accession>
<keyword evidence="2" id="KW-1185">Reference proteome</keyword>
<evidence type="ECO:0000313" key="2">
    <source>
        <dbReference type="Proteomes" id="UP000023152"/>
    </source>
</evidence>
<name>X6NGU4_RETFI</name>